<dbReference type="GO" id="GO:0016018">
    <property type="term" value="F:cyclosporin A binding"/>
    <property type="evidence" value="ECO:0007669"/>
    <property type="project" value="TreeGrafter"/>
</dbReference>
<evidence type="ECO:0000259" key="5">
    <source>
        <dbReference type="PROSITE" id="PS50072"/>
    </source>
</evidence>
<dbReference type="SUPFAM" id="SSF50891">
    <property type="entry name" value="Cyclophilin-like"/>
    <property type="match status" value="1"/>
</dbReference>
<dbReference type="GO" id="GO:0005739">
    <property type="term" value="C:mitochondrion"/>
    <property type="evidence" value="ECO:0007669"/>
    <property type="project" value="TreeGrafter"/>
</dbReference>
<sequence>MSKVGPMFIWKKSLYNSSMRLASPRFLPLFVSLVSNQALLSKAPIARILKTPILSFQSFSSTMARPRVFFDISIGGNPEGRIVFELHNDIVPKTCENFRKLCTGEHVEASGPLHFKGSIFHRIIPGFMCQGGDFTNHNGTGGRSIYGSKFHDENFATKHTKPGQLSMANCGPNTNGSQFFITLTKCEWLDGKHVVFGDVISGMDVVTKMEKVGTNKGTTTKEVRIVDCGQC</sequence>
<evidence type="ECO:0000256" key="2">
    <source>
        <dbReference type="ARBA" id="ARBA00023110"/>
    </source>
</evidence>
<keyword evidence="3 4" id="KW-0413">Isomerase</keyword>
<proteinExistence type="inferred from homology"/>
<dbReference type="EMBL" id="JALLKP010000001">
    <property type="protein sequence ID" value="KAK2197221.1"/>
    <property type="molecule type" value="Genomic_DNA"/>
</dbReference>
<keyword evidence="2 4" id="KW-0697">Rotamase</keyword>
<feature type="domain" description="PPIase cyclophilin-type" evidence="5">
    <location>
        <begin position="69"/>
        <end position="230"/>
    </location>
</feature>
<dbReference type="InterPro" id="IPR029000">
    <property type="entry name" value="Cyclophilin-like_dom_sf"/>
</dbReference>
<evidence type="ECO:0000313" key="6">
    <source>
        <dbReference type="EMBL" id="KAK2197221.1"/>
    </source>
</evidence>
<dbReference type="PRINTS" id="PR00153">
    <property type="entry name" value="CSAPPISMRASE"/>
</dbReference>
<dbReference type="InterPro" id="IPR002130">
    <property type="entry name" value="Cyclophilin-type_PPIase_dom"/>
</dbReference>
<dbReference type="PROSITE" id="PS00170">
    <property type="entry name" value="CSA_PPIASE_1"/>
    <property type="match status" value="1"/>
</dbReference>
<dbReference type="KEGG" id="bdw:94334518"/>
<dbReference type="CDD" id="cd01926">
    <property type="entry name" value="cyclophilin_ABH_like"/>
    <property type="match status" value="1"/>
</dbReference>
<dbReference type="AlphaFoldDB" id="A0AAD9PLR1"/>
<dbReference type="RefSeq" id="XP_067804063.1">
    <property type="nucleotide sequence ID" value="XM_067945272.1"/>
</dbReference>
<comment type="caution">
    <text evidence="6">The sequence shown here is derived from an EMBL/GenBank/DDBJ whole genome shotgun (WGS) entry which is preliminary data.</text>
</comment>
<evidence type="ECO:0000313" key="7">
    <source>
        <dbReference type="Proteomes" id="UP001214638"/>
    </source>
</evidence>
<dbReference type="PANTHER" id="PTHR11071:SF561">
    <property type="entry name" value="PEPTIDYL-PROLYL CIS-TRANS ISOMERASE D-RELATED"/>
    <property type="match status" value="1"/>
</dbReference>
<dbReference type="Pfam" id="PF00160">
    <property type="entry name" value="Pro_isomerase"/>
    <property type="match status" value="1"/>
</dbReference>
<dbReference type="GO" id="GO:0006457">
    <property type="term" value="P:protein folding"/>
    <property type="evidence" value="ECO:0007669"/>
    <property type="project" value="InterPro"/>
</dbReference>
<evidence type="ECO:0000256" key="4">
    <source>
        <dbReference type="RuleBase" id="RU363019"/>
    </source>
</evidence>
<accession>A0AAD9PLR1</accession>
<organism evidence="6 7">
    <name type="scientific">Babesia duncani</name>
    <dbReference type="NCBI Taxonomy" id="323732"/>
    <lineage>
        <taxon>Eukaryota</taxon>
        <taxon>Sar</taxon>
        <taxon>Alveolata</taxon>
        <taxon>Apicomplexa</taxon>
        <taxon>Aconoidasida</taxon>
        <taxon>Piroplasmida</taxon>
        <taxon>Babesiidae</taxon>
        <taxon>Babesia</taxon>
    </lineage>
</organism>
<comment type="similarity">
    <text evidence="4">Belongs to the cyclophilin-type PPIase family.</text>
</comment>
<comment type="function">
    <text evidence="4">PPIases accelerate the folding of proteins. It catalyzes the cis-trans isomerization of proline imidic peptide bonds in oligopeptides.</text>
</comment>
<protein>
    <recommendedName>
        <fullName evidence="4">Peptidyl-prolyl cis-trans isomerase</fullName>
        <shortName evidence="4">PPIase</shortName>
        <ecNumber evidence="4">5.2.1.8</ecNumber>
    </recommendedName>
</protein>
<name>A0AAD9PLR1_9APIC</name>
<evidence type="ECO:0000256" key="3">
    <source>
        <dbReference type="ARBA" id="ARBA00023235"/>
    </source>
</evidence>
<dbReference type="FunFam" id="2.40.100.10:FF:000013">
    <property type="entry name" value="Peptidyl-prolyl cis-trans isomerase"/>
    <property type="match status" value="1"/>
</dbReference>
<gene>
    <name evidence="6" type="ORF">BdWA1_000220</name>
</gene>
<dbReference type="Gene3D" id="2.40.100.10">
    <property type="entry name" value="Cyclophilin-like"/>
    <property type="match status" value="1"/>
</dbReference>
<evidence type="ECO:0000256" key="1">
    <source>
        <dbReference type="ARBA" id="ARBA00000971"/>
    </source>
</evidence>
<dbReference type="InterPro" id="IPR020892">
    <property type="entry name" value="Cyclophilin-type_PPIase_CS"/>
</dbReference>
<dbReference type="EC" id="5.2.1.8" evidence="4"/>
<dbReference type="PANTHER" id="PTHR11071">
    <property type="entry name" value="PEPTIDYL-PROLYL CIS-TRANS ISOMERASE"/>
    <property type="match status" value="1"/>
</dbReference>
<dbReference type="PROSITE" id="PS50072">
    <property type="entry name" value="CSA_PPIASE_2"/>
    <property type="match status" value="1"/>
</dbReference>
<dbReference type="GO" id="GO:0003755">
    <property type="term" value="F:peptidyl-prolyl cis-trans isomerase activity"/>
    <property type="evidence" value="ECO:0007669"/>
    <property type="project" value="UniProtKB-UniRule"/>
</dbReference>
<dbReference type="Proteomes" id="UP001214638">
    <property type="component" value="Unassembled WGS sequence"/>
</dbReference>
<keyword evidence="7" id="KW-1185">Reference proteome</keyword>
<reference evidence="6" key="1">
    <citation type="journal article" date="2023" name="Nat. Microbiol.">
        <title>Babesia duncani multi-omics identifies virulence factors and drug targets.</title>
        <authorList>
            <person name="Singh P."/>
            <person name="Lonardi S."/>
            <person name="Liang Q."/>
            <person name="Vydyam P."/>
            <person name="Khabirova E."/>
            <person name="Fang T."/>
            <person name="Gihaz S."/>
            <person name="Thekkiniath J."/>
            <person name="Munshi M."/>
            <person name="Abel S."/>
            <person name="Ciampossin L."/>
            <person name="Batugedara G."/>
            <person name="Gupta M."/>
            <person name="Lu X.M."/>
            <person name="Lenz T."/>
            <person name="Chakravarty S."/>
            <person name="Cornillot E."/>
            <person name="Hu Y."/>
            <person name="Ma W."/>
            <person name="Gonzalez L.M."/>
            <person name="Sanchez S."/>
            <person name="Estrada K."/>
            <person name="Sanchez-Flores A."/>
            <person name="Montero E."/>
            <person name="Harb O.S."/>
            <person name="Le Roch K.G."/>
            <person name="Mamoun C.B."/>
        </authorList>
    </citation>
    <scope>NUCLEOTIDE SEQUENCE</scope>
    <source>
        <strain evidence="6">WA1</strain>
    </source>
</reference>
<comment type="catalytic activity">
    <reaction evidence="1 4">
        <text>[protein]-peptidylproline (omega=180) = [protein]-peptidylproline (omega=0)</text>
        <dbReference type="Rhea" id="RHEA:16237"/>
        <dbReference type="Rhea" id="RHEA-COMP:10747"/>
        <dbReference type="Rhea" id="RHEA-COMP:10748"/>
        <dbReference type="ChEBI" id="CHEBI:83833"/>
        <dbReference type="ChEBI" id="CHEBI:83834"/>
        <dbReference type="EC" id="5.2.1.8"/>
    </reaction>
</comment>
<dbReference type="GeneID" id="94334518"/>